<feature type="coiled-coil region" evidence="1">
    <location>
        <begin position="25"/>
        <end position="55"/>
    </location>
</feature>
<geneLocation type="plasmid" evidence="2">
    <name>unnamed</name>
</geneLocation>
<dbReference type="EMBL" id="CP004847">
    <property type="protein sequence ID" value="AGP79845.1"/>
    <property type="molecule type" value="Genomic_DNA"/>
</dbReference>
<keyword evidence="2" id="KW-0614">Plasmid</keyword>
<evidence type="ECO:0000256" key="1">
    <source>
        <dbReference type="SAM" id="Coils"/>
    </source>
</evidence>
<dbReference type="HOGENOM" id="CLU_2285496_0_0_6"/>
<accession>S5AIX4</accession>
<sequence length="101" mass="11356">MKRLTMGGVGVMLAALLGGCSSSTNEELYERIAELEELRQDREQEYIERQQELREEEIDRLPDWVLEPPQADSTGMFGVGVSESKSLSHGLKAARLQAEFN</sequence>
<name>S5AIX4_9ALTE</name>
<keyword evidence="1" id="KW-0175">Coiled coil</keyword>
<dbReference type="Proteomes" id="UP000014909">
    <property type="component" value="Plasmid unnamed"/>
</dbReference>
<dbReference type="PROSITE" id="PS51257">
    <property type="entry name" value="PROKAR_LIPOPROTEIN"/>
    <property type="match status" value="1"/>
</dbReference>
<evidence type="ECO:0000313" key="3">
    <source>
        <dbReference type="Proteomes" id="UP000014909"/>
    </source>
</evidence>
<dbReference type="AlphaFoldDB" id="S5AIX4"/>
<organism evidence="2 3">
    <name type="scientific">Alteromonas mediterranea 615</name>
    <dbReference type="NCBI Taxonomy" id="1300253"/>
    <lineage>
        <taxon>Bacteria</taxon>
        <taxon>Pseudomonadati</taxon>
        <taxon>Pseudomonadota</taxon>
        <taxon>Gammaproteobacteria</taxon>
        <taxon>Alteromonadales</taxon>
        <taxon>Alteromonadaceae</taxon>
        <taxon>Alteromonas/Salinimonas group</taxon>
        <taxon>Alteromonas</taxon>
    </lineage>
</organism>
<dbReference type="BioCyc" id="AMAC1300253:G12YX-3492-MONOMER"/>
<dbReference type="PATRIC" id="fig|1300253.3.peg.4610"/>
<reference evidence="2 3" key="1">
    <citation type="journal article" date="2013" name="Genome Biol. Evol.">
        <title>Genomic Diversity of "Deep Ecotype" Alteromonas macleodii Isolates: Evidence for Pan-Mediterranean Clonal Frames.</title>
        <authorList>
            <person name="Lopez-Perez M."/>
            <person name="Gonzaga A."/>
            <person name="Rodriguez-Valera F."/>
        </authorList>
    </citation>
    <scope>NUCLEOTIDE SEQUENCE [LARGE SCALE GENOMIC DNA]</scope>
    <source>
        <strain evidence="3">'English Channel 615'</strain>
        <plasmid evidence="3">Plasmid</plasmid>
    </source>
</reference>
<evidence type="ECO:0008006" key="4">
    <source>
        <dbReference type="Google" id="ProtNLM"/>
    </source>
</evidence>
<protein>
    <recommendedName>
        <fullName evidence="4">Lipoprotein</fullName>
    </recommendedName>
</protein>
<dbReference type="KEGG" id="amh:I633_22111"/>
<evidence type="ECO:0000313" key="2">
    <source>
        <dbReference type="EMBL" id="AGP79845.1"/>
    </source>
</evidence>
<gene>
    <name evidence="2" type="ORF">I633_22111</name>
</gene>
<proteinExistence type="predicted"/>